<dbReference type="GO" id="GO:0051539">
    <property type="term" value="F:4 iron, 4 sulfur cluster binding"/>
    <property type="evidence" value="ECO:0007669"/>
    <property type="project" value="UniProtKB-UniRule"/>
</dbReference>
<dbReference type="GO" id="GO:0016114">
    <property type="term" value="P:terpenoid biosynthetic process"/>
    <property type="evidence" value="ECO:0007669"/>
    <property type="project" value="UniProtKB-UniRule"/>
</dbReference>
<dbReference type="GO" id="GO:0019288">
    <property type="term" value="P:isopentenyl diphosphate biosynthetic process, methylerythritol 4-phosphate pathway"/>
    <property type="evidence" value="ECO:0007669"/>
    <property type="project" value="UniProtKB-UniRule"/>
</dbReference>
<feature type="binding site" evidence="5">
    <location>
        <position position="241"/>
    </location>
    <ligand>
        <name>isopentenyl diphosphate</name>
        <dbReference type="ChEBI" id="CHEBI:128769"/>
    </ligand>
</feature>
<feature type="binding site" evidence="5">
    <location>
        <position position="342"/>
    </location>
    <ligand>
        <name>(2E)-4-hydroxy-3-methylbut-2-enyl diphosphate</name>
        <dbReference type="ChEBI" id="CHEBI:128753"/>
    </ligand>
</feature>
<protein>
    <recommendedName>
        <fullName evidence="5">4-hydroxy-3-methylbut-2-enyl diphosphate reductase</fullName>
        <shortName evidence="5">HMBPP reductase</shortName>
        <ecNumber evidence="5">1.17.7.4</ecNumber>
    </recommendedName>
</protein>
<comment type="catalytic activity">
    <reaction evidence="5">
        <text>dimethylallyl diphosphate + 2 oxidized [2Fe-2S]-[ferredoxin] + H2O = (2E)-4-hydroxy-3-methylbut-2-enyl diphosphate + 2 reduced [2Fe-2S]-[ferredoxin] + 2 H(+)</text>
        <dbReference type="Rhea" id="RHEA:24825"/>
        <dbReference type="Rhea" id="RHEA-COMP:10000"/>
        <dbReference type="Rhea" id="RHEA-COMP:10001"/>
        <dbReference type="ChEBI" id="CHEBI:15377"/>
        <dbReference type="ChEBI" id="CHEBI:15378"/>
        <dbReference type="ChEBI" id="CHEBI:33737"/>
        <dbReference type="ChEBI" id="CHEBI:33738"/>
        <dbReference type="ChEBI" id="CHEBI:57623"/>
        <dbReference type="ChEBI" id="CHEBI:128753"/>
        <dbReference type="EC" id="1.17.7.4"/>
    </reaction>
</comment>
<keyword evidence="5" id="KW-0414">Isoprene biosynthesis</keyword>
<keyword evidence="2 5" id="KW-0479">Metal-binding</keyword>
<comment type="similarity">
    <text evidence="5">Belongs to the IspH family.</text>
</comment>
<feature type="binding site" evidence="5">
    <location>
        <position position="342"/>
    </location>
    <ligand>
        <name>isopentenyl diphosphate</name>
        <dbReference type="ChEBI" id="CHEBI:128769"/>
    </ligand>
</feature>
<evidence type="ECO:0000256" key="1">
    <source>
        <dbReference type="ARBA" id="ARBA00022485"/>
    </source>
</evidence>
<dbReference type="HAMAP" id="MF_00191">
    <property type="entry name" value="IspH"/>
    <property type="match status" value="1"/>
</dbReference>
<feature type="binding site" evidence="5">
    <location>
        <position position="191"/>
    </location>
    <ligand>
        <name>isopentenyl diphosphate</name>
        <dbReference type="ChEBI" id="CHEBI:128769"/>
    </ligand>
</feature>
<gene>
    <name evidence="5 6" type="primary">ispH</name>
    <name evidence="6" type="ORF">KS4_11590</name>
</gene>
<feature type="binding site" evidence="5">
    <location>
        <position position="158"/>
    </location>
    <ligand>
        <name>dimethylallyl diphosphate</name>
        <dbReference type="ChEBI" id="CHEBI:57623"/>
    </ligand>
</feature>
<feature type="binding site" evidence="5">
    <location>
        <position position="158"/>
    </location>
    <ligand>
        <name>isopentenyl diphosphate</name>
        <dbReference type="ChEBI" id="CHEBI:128769"/>
    </ligand>
</feature>
<feature type="binding site" evidence="5">
    <location>
        <position position="385"/>
    </location>
    <ligand>
        <name>(2E)-4-hydroxy-3-methylbut-2-enyl diphosphate</name>
        <dbReference type="ChEBI" id="CHEBI:128753"/>
    </ligand>
</feature>
<dbReference type="CDD" id="cd13944">
    <property type="entry name" value="lytB_ispH"/>
    <property type="match status" value="1"/>
</dbReference>
<organism evidence="6 7">
    <name type="scientific">Poriferisphaera corsica</name>
    <dbReference type="NCBI Taxonomy" id="2528020"/>
    <lineage>
        <taxon>Bacteria</taxon>
        <taxon>Pseudomonadati</taxon>
        <taxon>Planctomycetota</taxon>
        <taxon>Phycisphaerae</taxon>
        <taxon>Phycisphaerales</taxon>
        <taxon>Phycisphaeraceae</taxon>
        <taxon>Poriferisphaera</taxon>
    </lineage>
</organism>
<dbReference type="Gene3D" id="3.40.50.11270">
    <property type="match status" value="1"/>
</dbReference>
<proteinExistence type="inferred from homology"/>
<comment type="function">
    <text evidence="5">Catalyzes the conversion of 1-hydroxy-2-methyl-2-(E)-butenyl 4-diphosphate (HMBPP) into a mixture of isopentenyl diphosphate (IPP) and dimethylallyl diphosphate (DMAPP). Acts in the terminal step of the DOXP/MEP pathway for isoprenoid precursor biosynthesis.</text>
</comment>
<evidence type="ECO:0000256" key="5">
    <source>
        <dbReference type="HAMAP-Rule" id="MF_00191"/>
    </source>
</evidence>
<keyword evidence="1 5" id="KW-0004">4Fe-4S</keyword>
<feature type="binding site" evidence="5">
    <location>
        <position position="191"/>
    </location>
    <ligand>
        <name>(2E)-4-hydroxy-3-methylbut-2-enyl diphosphate</name>
        <dbReference type="ChEBI" id="CHEBI:128753"/>
    </ligand>
</feature>
<feature type="binding site" evidence="5">
    <location>
        <position position="343"/>
    </location>
    <ligand>
        <name>dimethylallyl diphosphate</name>
        <dbReference type="ChEBI" id="CHEBI:57623"/>
    </ligand>
</feature>
<dbReference type="EC" id="1.17.7.4" evidence="5"/>
<comment type="cofactor">
    <cofactor evidence="5">
        <name>[4Fe-4S] cluster</name>
        <dbReference type="ChEBI" id="CHEBI:49883"/>
    </cofactor>
    <text evidence="5">Binds 1 [4Fe-4S] cluster per subunit.</text>
</comment>
<feature type="binding site" evidence="5">
    <location>
        <position position="158"/>
    </location>
    <ligand>
        <name>(2E)-4-hydroxy-3-methylbut-2-enyl diphosphate</name>
        <dbReference type="ChEBI" id="CHEBI:128753"/>
    </ligand>
</feature>
<dbReference type="Gene3D" id="3.40.1010.20">
    <property type="entry name" value="4-hydroxy-3-methylbut-2-enyl diphosphate reductase, catalytic domain"/>
    <property type="match status" value="2"/>
</dbReference>
<feature type="binding site" evidence="5">
    <location>
        <position position="343"/>
    </location>
    <ligand>
        <name>isopentenyl diphosphate</name>
        <dbReference type="ChEBI" id="CHEBI:128769"/>
    </ligand>
</feature>
<feature type="binding site" evidence="5">
    <location>
        <position position="343"/>
    </location>
    <ligand>
        <name>(2E)-4-hydroxy-3-methylbut-2-enyl diphosphate</name>
        <dbReference type="ChEBI" id="CHEBI:128753"/>
    </ligand>
</feature>
<dbReference type="NCBIfam" id="TIGR00216">
    <property type="entry name" value="ispH_lytB"/>
    <property type="match status" value="1"/>
</dbReference>
<dbReference type="NCBIfam" id="NF002188">
    <property type="entry name" value="PRK01045.1-2"/>
    <property type="match status" value="1"/>
</dbReference>
<keyword evidence="7" id="KW-1185">Reference proteome</keyword>
<keyword evidence="4 5" id="KW-0411">Iron-sulfur</keyword>
<dbReference type="GO" id="GO:0046872">
    <property type="term" value="F:metal ion binding"/>
    <property type="evidence" value="ECO:0007669"/>
    <property type="project" value="UniProtKB-KW"/>
</dbReference>
<dbReference type="InterPro" id="IPR003451">
    <property type="entry name" value="LytB/IspH"/>
</dbReference>
<feature type="active site" description="Proton donor" evidence="5">
    <location>
        <position position="243"/>
    </location>
</feature>
<keyword evidence="5 6" id="KW-0560">Oxidoreductase</keyword>
<dbReference type="NCBIfam" id="NF002190">
    <property type="entry name" value="PRK01045.1-4"/>
    <property type="match status" value="1"/>
</dbReference>
<dbReference type="PANTHER" id="PTHR30426:SF0">
    <property type="entry name" value="4-HYDROXY-3-METHYLBUT-2-ENYL DIPHOSPHATE REDUCTASE"/>
    <property type="match status" value="1"/>
</dbReference>
<comment type="pathway">
    <text evidence="5">Isoprenoid biosynthesis; dimethylallyl diphosphate biosynthesis; dimethylallyl diphosphate from (2E)-4-hydroxy-3-methylbutenyl diphosphate: step 1/1.</text>
</comment>
<feature type="binding site" evidence="5">
    <location>
        <position position="241"/>
    </location>
    <ligand>
        <name>(2E)-4-hydroxy-3-methylbut-2-enyl diphosphate</name>
        <dbReference type="ChEBI" id="CHEBI:128753"/>
    </ligand>
</feature>
<sequence>MNMSERRDIGKDVDARPGSVPAPLCRPAYEHGRLYLGNGSGSCVACLMGFAVLGESCLSGARIVRDGRDGGEKGAYGIVIERTRGTEVGGVLCEVCKGFMGKMQEWLVRVMGCKMLSMKIILANPRGFCAGVNMAIETVDEALKIVGTPLYVYHEIVHNRHVVESFKKQGVVFVDSIEEVPNDSTVIFSAHGVSPEVRGAAKARNCTMIDATCPLVTKVHMEAIRYAKQGYKLLLVGHAGHDEVVGTVGEAPDAFSIVESPEDVEKLPFSEEEQGQLVYLTQTTLSMDDANVIIDAIKRRYPGIKQPPSEDICYATTNRQLAVRALAEESDLVLVVGSKNSSNSVRLTEISENAGTRAYLVDDVSEIDHVWFNGVESVLITAGASAPEHLVEEIVKELIEKYEGLVDESHIVEEDVHFNLPRSLRVLQESCGKGNGNNGCGCG</sequence>
<evidence type="ECO:0000256" key="2">
    <source>
        <dbReference type="ARBA" id="ARBA00022723"/>
    </source>
</evidence>
<evidence type="ECO:0000313" key="7">
    <source>
        <dbReference type="Proteomes" id="UP000317369"/>
    </source>
</evidence>
<feature type="binding site" evidence="5">
    <location>
        <position position="241"/>
    </location>
    <ligand>
        <name>dimethylallyl diphosphate</name>
        <dbReference type="ChEBI" id="CHEBI:57623"/>
    </ligand>
</feature>
<comment type="pathway">
    <text evidence="5">Isoprenoid biosynthesis; isopentenyl diphosphate biosynthesis via DXP pathway; isopentenyl diphosphate from 1-deoxy-D-xylulose 5-phosphate: step 6/6.</text>
</comment>
<dbReference type="Pfam" id="PF02401">
    <property type="entry name" value="LYTB"/>
    <property type="match status" value="1"/>
</dbReference>
<feature type="binding site" evidence="5">
    <location>
        <position position="341"/>
    </location>
    <ligand>
        <name>isopentenyl diphosphate</name>
        <dbReference type="ChEBI" id="CHEBI:128769"/>
    </ligand>
</feature>
<dbReference type="GO" id="GO:0050992">
    <property type="term" value="P:dimethylallyl diphosphate biosynthetic process"/>
    <property type="evidence" value="ECO:0007669"/>
    <property type="project" value="UniProtKB-UniRule"/>
</dbReference>
<feature type="binding site" evidence="5">
    <location>
        <position position="191"/>
    </location>
    <ligand>
        <name>dimethylallyl diphosphate</name>
        <dbReference type="ChEBI" id="CHEBI:57623"/>
    </ligand>
</feature>
<evidence type="ECO:0000256" key="3">
    <source>
        <dbReference type="ARBA" id="ARBA00023004"/>
    </source>
</evidence>
<name>A0A517YSA6_9BACT</name>
<dbReference type="EMBL" id="CP036425">
    <property type="protein sequence ID" value="QDU33117.1"/>
    <property type="molecule type" value="Genomic_DNA"/>
</dbReference>
<feature type="binding site" evidence="5">
    <location>
        <position position="385"/>
    </location>
    <ligand>
        <name>isopentenyl diphosphate</name>
        <dbReference type="ChEBI" id="CHEBI:128769"/>
    </ligand>
</feature>
<dbReference type="PANTHER" id="PTHR30426">
    <property type="entry name" value="4-HYDROXY-3-METHYLBUT-2-ENYL DIPHOSPHATE REDUCTASE"/>
    <property type="match status" value="1"/>
</dbReference>
<dbReference type="AlphaFoldDB" id="A0A517YSA6"/>
<feature type="binding site" evidence="5">
    <location>
        <position position="129"/>
    </location>
    <ligand>
        <name>[4Fe-4S] cluster</name>
        <dbReference type="ChEBI" id="CHEBI:49883"/>
    </ligand>
</feature>
<keyword evidence="3 5" id="KW-0408">Iron</keyword>
<feature type="binding site" evidence="5">
    <location>
        <position position="341"/>
    </location>
    <ligand>
        <name>dimethylallyl diphosphate</name>
        <dbReference type="ChEBI" id="CHEBI:57623"/>
    </ligand>
</feature>
<feature type="binding site" evidence="5">
    <location>
        <position position="313"/>
    </location>
    <ligand>
        <name>[4Fe-4S] cluster</name>
        <dbReference type="ChEBI" id="CHEBI:49883"/>
    </ligand>
</feature>
<dbReference type="UniPathway" id="UPA00056">
    <property type="reaction ID" value="UER00097"/>
</dbReference>
<feature type="binding site" evidence="5">
    <location>
        <position position="283"/>
    </location>
    <ligand>
        <name>(2E)-4-hydroxy-3-methylbut-2-enyl diphosphate</name>
        <dbReference type="ChEBI" id="CHEBI:128753"/>
    </ligand>
</feature>
<dbReference type="KEGG" id="pcor:KS4_11590"/>
<dbReference type="UniPathway" id="UPA00059">
    <property type="reaction ID" value="UER00105"/>
</dbReference>
<evidence type="ECO:0000256" key="4">
    <source>
        <dbReference type="ARBA" id="ARBA00023014"/>
    </source>
</evidence>
<feature type="binding site" evidence="5">
    <location>
        <position position="385"/>
    </location>
    <ligand>
        <name>dimethylallyl diphosphate</name>
        <dbReference type="ChEBI" id="CHEBI:57623"/>
    </ligand>
</feature>
<feature type="binding site" evidence="5">
    <location>
        <position position="213"/>
    </location>
    <ligand>
        <name>[4Fe-4S] cluster</name>
        <dbReference type="ChEBI" id="CHEBI:49883"/>
    </ligand>
</feature>
<comment type="catalytic activity">
    <reaction evidence="5">
        <text>isopentenyl diphosphate + 2 oxidized [2Fe-2S]-[ferredoxin] + H2O = (2E)-4-hydroxy-3-methylbut-2-enyl diphosphate + 2 reduced [2Fe-2S]-[ferredoxin] + 2 H(+)</text>
        <dbReference type="Rhea" id="RHEA:24488"/>
        <dbReference type="Rhea" id="RHEA-COMP:10000"/>
        <dbReference type="Rhea" id="RHEA-COMP:10001"/>
        <dbReference type="ChEBI" id="CHEBI:15377"/>
        <dbReference type="ChEBI" id="CHEBI:15378"/>
        <dbReference type="ChEBI" id="CHEBI:33737"/>
        <dbReference type="ChEBI" id="CHEBI:33738"/>
        <dbReference type="ChEBI" id="CHEBI:128753"/>
        <dbReference type="ChEBI" id="CHEBI:128769"/>
        <dbReference type="EC" id="1.17.7.4"/>
    </reaction>
</comment>
<reference evidence="6 7" key="1">
    <citation type="submission" date="2019-02" db="EMBL/GenBank/DDBJ databases">
        <title>Deep-cultivation of Planctomycetes and their phenomic and genomic characterization uncovers novel biology.</title>
        <authorList>
            <person name="Wiegand S."/>
            <person name="Jogler M."/>
            <person name="Boedeker C."/>
            <person name="Pinto D."/>
            <person name="Vollmers J."/>
            <person name="Rivas-Marin E."/>
            <person name="Kohn T."/>
            <person name="Peeters S.H."/>
            <person name="Heuer A."/>
            <person name="Rast P."/>
            <person name="Oberbeckmann S."/>
            <person name="Bunk B."/>
            <person name="Jeske O."/>
            <person name="Meyerdierks A."/>
            <person name="Storesund J.E."/>
            <person name="Kallscheuer N."/>
            <person name="Luecker S."/>
            <person name="Lage O.M."/>
            <person name="Pohl T."/>
            <person name="Merkel B.J."/>
            <person name="Hornburger P."/>
            <person name="Mueller R.-W."/>
            <person name="Bruemmer F."/>
            <person name="Labrenz M."/>
            <person name="Spormann A.M."/>
            <person name="Op den Camp H."/>
            <person name="Overmann J."/>
            <person name="Amann R."/>
            <person name="Jetten M.S.M."/>
            <person name="Mascher T."/>
            <person name="Medema M.H."/>
            <person name="Devos D.P."/>
            <person name="Kaster A.-K."/>
            <person name="Ovreas L."/>
            <person name="Rohde M."/>
            <person name="Galperin M.Y."/>
            <person name="Jogler C."/>
        </authorList>
    </citation>
    <scope>NUCLEOTIDE SEQUENCE [LARGE SCALE GENOMIC DNA]</scope>
    <source>
        <strain evidence="6 7">KS4</strain>
    </source>
</reference>
<feature type="binding site" evidence="5">
    <location>
        <position position="341"/>
    </location>
    <ligand>
        <name>(2E)-4-hydroxy-3-methylbut-2-enyl diphosphate</name>
        <dbReference type="ChEBI" id="CHEBI:128753"/>
    </ligand>
</feature>
<feature type="binding site" evidence="5">
    <location>
        <position position="342"/>
    </location>
    <ligand>
        <name>dimethylallyl diphosphate</name>
        <dbReference type="ChEBI" id="CHEBI:57623"/>
    </ligand>
</feature>
<dbReference type="GO" id="GO:0051745">
    <property type="term" value="F:4-hydroxy-3-methylbut-2-enyl diphosphate reductase activity"/>
    <property type="evidence" value="ECO:0007669"/>
    <property type="project" value="UniProtKB-UniRule"/>
</dbReference>
<accession>A0A517YSA6</accession>
<evidence type="ECO:0000313" key="6">
    <source>
        <dbReference type="EMBL" id="QDU33117.1"/>
    </source>
</evidence>
<dbReference type="Proteomes" id="UP000317369">
    <property type="component" value="Chromosome"/>
</dbReference>